<dbReference type="InterPro" id="IPR050628">
    <property type="entry name" value="SNF2_RAD54_helicase_TF"/>
</dbReference>
<name>A0A1D1YGV6_9ARAE</name>
<dbReference type="EMBL" id="GDJX01014072">
    <property type="protein sequence ID" value="JAT53864.1"/>
    <property type="molecule type" value="Transcribed_RNA"/>
</dbReference>
<evidence type="ECO:0000259" key="5">
    <source>
        <dbReference type="PROSITE" id="PS51192"/>
    </source>
</evidence>
<dbReference type="PANTHER" id="PTHR45626:SF12">
    <property type="entry name" value="DNA REPAIR PROTEIN RAD16"/>
    <property type="match status" value="1"/>
</dbReference>
<keyword evidence="3" id="KW-0067">ATP-binding</keyword>
<evidence type="ECO:0000256" key="2">
    <source>
        <dbReference type="ARBA" id="ARBA00022801"/>
    </source>
</evidence>
<dbReference type="SUPFAM" id="SSF52540">
    <property type="entry name" value="P-loop containing nucleoside triphosphate hydrolases"/>
    <property type="match status" value="1"/>
</dbReference>
<dbReference type="GO" id="GO:0016787">
    <property type="term" value="F:hydrolase activity"/>
    <property type="evidence" value="ECO:0007669"/>
    <property type="project" value="UniProtKB-KW"/>
</dbReference>
<feature type="non-terminal residue" evidence="6">
    <location>
        <position position="484"/>
    </location>
</feature>
<feature type="region of interest" description="Disordered" evidence="4">
    <location>
        <begin position="1"/>
        <end position="80"/>
    </location>
</feature>
<reference evidence="6" key="1">
    <citation type="submission" date="2015-07" db="EMBL/GenBank/DDBJ databases">
        <title>Transcriptome Assembly of Anthurium amnicola.</title>
        <authorList>
            <person name="Suzuki J."/>
        </authorList>
    </citation>
    <scope>NUCLEOTIDE SEQUENCE</scope>
</reference>
<dbReference type="PANTHER" id="PTHR45626">
    <property type="entry name" value="TRANSCRIPTION TERMINATION FACTOR 2-RELATED"/>
    <property type="match status" value="1"/>
</dbReference>
<feature type="region of interest" description="Disordered" evidence="4">
    <location>
        <begin position="338"/>
        <end position="393"/>
    </location>
</feature>
<protein>
    <submittedName>
        <fullName evidence="6">DNA repair protein RAD16</fullName>
    </submittedName>
</protein>
<feature type="compositionally biased region" description="Gly residues" evidence="4">
    <location>
        <begin position="66"/>
        <end position="77"/>
    </location>
</feature>
<sequence length="484" mass="53246">MKRRDELGDPDRGKRRRGAAEEASGSDTDSPSSSSDDNDLPFSDTMPISVSSGSSDGDERERGEGGGEGGGGDGVGPGTDPAVIGLRLVLEKLGKYINDPAPIIGPTRKNGSKRGPLIWEVLEQEHERWIDEHGPIDSFGEILGGTKPEEETVDPSPDVVLPLLRFQKEWLAWALKQEASNHRGGVLADEMGMGKTIQAISLVLTARSLRASAGLPDSRASPKSCASSSAPPLPVTKCTLVICPVAAVTQWGSEIKKHTKEGSASVLVFHGPKRSDTEYNFDDYDFVVTTYSTIAWDFRQTLMSNKEECKWCRNMISRSRMKLHLKYYCGPDAQKTEKQSKQVKKKKANVPILEQNRSSVSNDETGYWDRGPAGSPSYGEHDEPTDVPEEPSSVLHSVKWERIVLDEAHSIKDRSSNSAKAVFALQSFYKWALSGTPIQNRVGEFYCLVRFLQINPFAFYFCTDCDCKILDYSAQQCPSCGHFG</sequence>
<dbReference type="GO" id="GO:0008094">
    <property type="term" value="F:ATP-dependent activity, acting on DNA"/>
    <property type="evidence" value="ECO:0007669"/>
    <property type="project" value="TreeGrafter"/>
</dbReference>
<dbReference type="SMART" id="SM00487">
    <property type="entry name" value="DEXDc"/>
    <property type="match status" value="1"/>
</dbReference>
<evidence type="ECO:0000313" key="6">
    <source>
        <dbReference type="EMBL" id="JAT53864.1"/>
    </source>
</evidence>
<dbReference type="InterPro" id="IPR027417">
    <property type="entry name" value="P-loop_NTPase"/>
</dbReference>
<evidence type="ECO:0000256" key="4">
    <source>
        <dbReference type="SAM" id="MobiDB-lite"/>
    </source>
</evidence>
<keyword evidence="2" id="KW-0378">Hydrolase</keyword>
<dbReference type="GO" id="GO:0005634">
    <property type="term" value="C:nucleus"/>
    <property type="evidence" value="ECO:0007669"/>
    <property type="project" value="TreeGrafter"/>
</dbReference>
<dbReference type="GO" id="GO:0006289">
    <property type="term" value="P:nucleotide-excision repair"/>
    <property type="evidence" value="ECO:0007669"/>
    <property type="project" value="TreeGrafter"/>
</dbReference>
<gene>
    <name evidence="6" type="primary">RAD16_6</name>
    <name evidence="6" type="ORF">g.100964</name>
</gene>
<feature type="compositionally biased region" description="Low complexity" evidence="4">
    <location>
        <begin position="21"/>
        <end position="55"/>
    </location>
</feature>
<dbReference type="AlphaFoldDB" id="A0A1D1YGV6"/>
<dbReference type="InterPro" id="IPR014001">
    <property type="entry name" value="Helicase_ATP-bd"/>
</dbReference>
<dbReference type="Gene3D" id="3.40.50.10810">
    <property type="entry name" value="Tandem AAA-ATPase domain"/>
    <property type="match status" value="2"/>
</dbReference>
<keyword evidence="1" id="KW-0547">Nucleotide-binding</keyword>
<feature type="compositionally biased region" description="Polar residues" evidence="4">
    <location>
        <begin position="355"/>
        <end position="364"/>
    </location>
</feature>
<dbReference type="GO" id="GO:0005524">
    <property type="term" value="F:ATP binding"/>
    <property type="evidence" value="ECO:0007669"/>
    <property type="project" value="UniProtKB-KW"/>
</dbReference>
<accession>A0A1D1YGV6</accession>
<dbReference type="InterPro" id="IPR038718">
    <property type="entry name" value="SNF2-like_sf"/>
</dbReference>
<dbReference type="PROSITE" id="PS51192">
    <property type="entry name" value="HELICASE_ATP_BIND_1"/>
    <property type="match status" value="1"/>
</dbReference>
<proteinExistence type="predicted"/>
<dbReference type="CDD" id="cd18008">
    <property type="entry name" value="DEXDc_SHPRH-like"/>
    <property type="match status" value="1"/>
</dbReference>
<evidence type="ECO:0000256" key="3">
    <source>
        <dbReference type="ARBA" id="ARBA00022840"/>
    </source>
</evidence>
<dbReference type="Pfam" id="PF00176">
    <property type="entry name" value="SNF2-rel_dom"/>
    <property type="match status" value="1"/>
</dbReference>
<feature type="compositionally biased region" description="Basic and acidic residues" evidence="4">
    <location>
        <begin position="1"/>
        <end position="12"/>
    </location>
</feature>
<organism evidence="6">
    <name type="scientific">Anthurium amnicola</name>
    <dbReference type="NCBI Taxonomy" id="1678845"/>
    <lineage>
        <taxon>Eukaryota</taxon>
        <taxon>Viridiplantae</taxon>
        <taxon>Streptophyta</taxon>
        <taxon>Embryophyta</taxon>
        <taxon>Tracheophyta</taxon>
        <taxon>Spermatophyta</taxon>
        <taxon>Magnoliopsida</taxon>
        <taxon>Liliopsida</taxon>
        <taxon>Araceae</taxon>
        <taxon>Pothoideae</taxon>
        <taxon>Potheae</taxon>
        <taxon>Anthurium</taxon>
    </lineage>
</organism>
<feature type="domain" description="Helicase ATP-binding" evidence="5">
    <location>
        <begin position="176"/>
        <end position="455"/>
    </location>
</feature>
<dbReference type="InterPro" id="IPR000330">
    <property type="entry name" value="SNF2_N"/>
</dbReference>
<evidence type="ECO:0000256" key="1">
    <source>
        <dbReference type="ARBA" id="ARBA00022741"/>
    </source>
</evidence>